<evidence type="ECO:0000256" key="1">
    <source>
        <dbReference type="ARBA" id="ARBA00004123"/>
    </source>
</evidence>
<dbReference type="SMART" id="SM00220">
    <property type="entry name" value="S_TKc"/>
    <property type="match status" value="1"/>
</dbReference>
<comment type="catalytic activity">
    <reaction evidence="13">
        <text>L-threonyl-[protein] + ATP = O-phospho-L-threonyl-[protein] + ADP + H(+)</text>
        <dbReference type="Rhea" id="RHEA:46608"/>
        <dbReference type="Rhea" id="RHEA-COMP:11060"/>
        <dbReference type="Rhea" id="RHEA-COMP:11605"/>
        <dbReference type="ChEBI" id="CHEBI:15378"/>
        <dbReference type="ChEBI" id="CHEBI:30013"/>
        <dbReference type="ChEBI" id="CHEBI:30616"/>
        <dbReference type="ChEBI" id="CHEBI:61977"/>
        <dbReference type="ChEBI" id="CHEBI:456216"/>
        <dbReference type="EC" id="2.7.11.22"/>
    </reaction>
</comment>
<dbReference type="AlphaFoldDB" id="A0A7S0QLZ4"/>
<feature type="domain" description="Protein kinase" evidence="17">
    <location>
        <begin position="21"/>
        <end position="360"/>
    </location>
</feature>
<accession>A0A7S0QLZ4</accession>
<evidence type="ECO:0000256" key="14">
    <source>
        <dbReference type="ARBA" id="ARBA00048367"/>
    </source>
</evidence>
<gene>
    <name evidence="18" type="ORF">CCUR1050_LOCUS15377</name>
</gene>
<evidence type="ECO:0000256" key="6">
    <source>
        <dbReference type="ARBA" id="ARBA00022679"/>
    </source>
</evidence>
<dbReference type="InterPro" id="IPR011009">
    <property type="entry name" value="Kinase-like_dom_sf"/>
</dbReference>
<dbReference type="InterPro" id="IPR050108">
    <property type="entry name" value="CDK"/>
</dbReference>
<name>A0A7S0QLZ4_9CRYP</name>
<dbReference type="Gene3D" id="1.10.510.10">
    <property type="entry name" value="Transferase(Phosphotransferase) domain 1"/>
    <property type="match status" value="1"/>
</dbReference>
<evidence type="ECO:0000256" key="10">
    <source>
        <dbReference type="ARBA" id="ARBA00022840"/>
    </source>
</evidence>
<dbReference type="PROSITE" id="PS50011">
    <property type="entry name" value="PROTEIN_KINASE_DOM"/>
    <property type="match status" value="1"/>
</dbReference>
<dbReference type="EC" id="2.7.11.22" evidence="4"/>
<dbReference type="EMBL" id="HBEZ01027835">
    <property type="protein sequence ID" value="CAD8637693.1"/>
    <property type="molecule type" value="Transcribed_RNA"/>
</dbReference>
<dbReference type="PANTHER" id="PTHR24056">
    <property type="entry name" value="CELL DIVISION PROTEIN KINASE"/>
    <property type="match status" value="1"/>
</dbReference>
<keyword evidence="7" id="KW-0479">Metal-binding</keyword>
<dbReference type="InterPro" id="IPR008271">
    <property type="entry name" value="Ser/Thr_kinase_AS"/>
</dbReference>
<keyword evidence="9" id="KW-0418">Kinase</keyword>
<keyword evidence="10" id="KW-0067">ATP-binding</keyword>
<dbReference type="PROSITE" id="PS00108">
    <property type="entry name" value="PROTEIN_KINASE_ST"/>
    <property type="match status" value="1"/>
</dbReference>
<sequence length="454" mass="51331">MVDPATRIQKALVRKPVDDIYYVMGKVNEGTFGVVYKAVRQEDKVRLEQNREANKNNQFEPNKITYLAIKKPKNSKEGEGFNKDAVREIALLRELSKHLNIVTLREVVLCPEGNAQVRGLYLVFDWADYELCEILRTHRERDPRQPPSERMVKSIMWQILNGINYMHSNWVVHRDLKPSNILIMGRGSEFGRVKIADFGMARLFQQPLRSLHIDGVVVTVWYRAPELILNAKHYSKAIDMWAIGCILGELLTNNPLFQGKEDKSHRAFQEDQLKKIIRVVGVPTVADWSGFAELSEWKTVEKWAQDRAFHQEIGLDKKDPFWSILPLRTNPHAADLLRCFFNYDPSKRITALDALRHPYFTKSQPFPLENVFLNERGQADVNLYGARQLHPINMSGQAMPANNRPTGGPGPGSGQASMGGGGQMGMQAGMKRTAQGPPPGHDGRGNKSGRPGGM</sequence>
<dbReference type="GO" id="GO:0008353">
    <property type="term" value="F:RNA polymerase II CTD heptapeptide repeat kinase activity"/>
    <property type="evidence" value="ECO:0007669"/>
    <property type="project" value="UniProtKB-EC"/>
</dbReference>
<evidence type="ECO:0000256" key="11">
    <source>
        <dbReference type="ARBA" id="ARBA00023242"/>
    </source>
</evidence>
<comment type="catalytic activity">
    <reaction evidence="15">
        <text>[DNA-directed RNA polymerase] + ATP = phospho-[DNA-directed RNA polymerase] + ADP + H(+)</text>
        <dbReference type="Rhea" id="RHEA:10216"/>
        <dbReference type="Rhea" id="RHEA-COMP:11321"/>
        <dbReference type="Rhea" id="RHEA-COMP:11322"/>
        <dbReference type="ChEBI" id="CHEBI:15378"/>
        <dbReference type="ChEBI" id="CHEBI:30616"/>
        <dbReference type="ChEBI" id="CHEBI:43176"/>
        <dbReference type="ChEBI" id="CHEBI:68546"/>
        <dbReference type="ChEBI" id="CHEBI:456216"/>
        <dbReference type="EC" id="2.7.11.23"/>
    </reaction>
</comment>
<comment type="catalytic activity">
    <reaction evidence="14">
        <text>L-seryl-[protein] + ATP = O-phospho-L-seryl-[protein] + ADP + H(+)</text>
        <dbReference type="Rhea" id="RHEA:17989"/>
        <dbReference type="Rhea" id="RHEA-COMP:9863"/>
        <dbReference type="Rhea" id="RHEA-COMP:11604"/>
        <dbReference type="ChEBI" id="CHEBI:15378"/>
        <dbReference type="ChEBI" id="CHEBI:29999"/>
        <dbReference type="ChEBI" id="CHEBI:30616"/>
        <dbReference type="ChEBI" id="CHEBI:83421"/>
        <dbReference type="ChEBI" id="CHEBI:456216"/>
        <dbReference type="EC" id="2.7.11.22"/>
    </reaction>
</comment>
<dbReference type="GO" id="GO:0046872">
    <property type="term" value="F:metal ion binding"/>
    <property type="evidence" value="ECO:0007669"/>
    <property type="project" value="UniProtKB-KW"/>
</dbReference>
<organism evidence="18">
    <name type="scientific">Cryptomonas curvata</name>
    <dbReference type="NCBI Taxonomy" id="233186"/>
    <lineage>
        <taxon>Eukaryota</taxon>
        <taxon>Cryptophyceae</taxon>
        <taxon>Cryptomonadales</taxon>
        <taxon>Cryptomonadaceae</taxon>
        <taxon>Cryptomonas</taxon>
    </lineage>
</organism>
<dbReference type="GO" id="GO:0016592">
    <property type="term" value="C:mediator complex"/>
    <property type="evidence" value="ECO:0007669"/>
    <property type="project" value="TreeGrafter"/>
</dbReference>
<keyword evidence="8" id="KW-0547">Nucleotide-binding</keyword>
<evidence type="ECO:0000256" key="2">
    <source>
        <dbReference type="ARBA" id="ARBA00006485"/>
    </source>
</evidence>
<comment type="subcellular location">
    <subcellularLocation>
        <location evidence="1">Nucleus</location>
    </subcellularLocation>
</comment>
<dbReference type="GO" id="GO:0004693">
    <property type="term" value="F:cyclin-dependent protein serine/threonine kinase activity"/>
    <property type="evidence" value="ECO:0007669"/>
    <property type="project" value="UniProtKB-EC"/>
</dbReference>
<evidence type="ECO:0000313" key="18">
    <source>
        <dbReference type="EMBL" id="CAD8637693.1"/>
    </source>
</evidence>
<feature type="region of interest" description="Disordered" evidence="16">
    <location>
        <begin position="394"/>
        <end position="454"/>
    </location>
</feature>
<keyword evidence="5" id="KW-0723">Serine/threonine-protein kinase</keyword>
<keyword evidence="6" id="KW-0808">Transferase</keyword>
<dbReference type="Gene3D" id="3.30.200.20">
    <property type="entry name" value="Phosphorylase Kinase, domain 1"/>
    <property type="match status" value="1"/>
</dbReference>
<proteinExistence type="inferred from homology"/>
<evidence type="ECO:0000256" key="4">
    <source>
        <dbReference type="ARBA" id="ARBA00012425"/>
    </source>
</evidence>
<dbReference type="SUPFAM" id="SSF56112">
    <property type="entry name" value="Protein kinase-like (PK-like)"/>
    <property type="match status" value="1"/>
</dbReference>
<comment type="similarity">
    <text evidence="2">Belongs to the protein kinase superfamily. CMGC Ser/Thr protein kinase family. CDC2/CDKX subfamily.</text>
</comment>
<evidence type="ECO:0000256" key="16">
    <source>
        <dbReference type="SAM" id="MobiDB-lite"/>
    </source>
</evidence>
<dbReference type="EC" id="2.7.11.23" evidence="3"/>
<evidence type="ECO:0000256" key="7">
    <source>
        <dbReference type="ARBA" id="ARBA00022723"/>
    </source>
</evidence>
<dbReference type="InterPro" id="IPR000719">
    <property type="entry name" value="Prot_kinase_dom"/>
</dbReference>
<dbReference type="GO" id="GO:0005524">
    <property type="term" value="F:ATP binding"/>
    <property type="evidence" value="ECO:0007669"/>
    <property type="project" value="UniProtKB-KW"/>
</dbReference>
<dbReference type="PANTHER" id="PTHR24056:SF495">
    <property type="entry name" value="CYCLIN-DEPENDENT KINASE 8-RELATED"/>
    <property type="match status" value="1"/>
</dbReference>
<dbReference type="FunFam" id="1.10.510.10:FF:000408">
    <property type="entry name" value="Serine/threonine-protein kinase SSN3"/>
    <property type="match status" value="1"/>
</dbReference>
<keyword evidence="11" id="KW-0539">Nucleus</keyword>
<feature type="compositionally biased region" description="Gly residues" evidence="16">
    <location>
        <begin position="407"/>
        <end position="424"/>
    </location>
</feature>
<evidence type="ECO:0000256" key="8">
    <source>
        <dbReference type="ARBA" id="ARBA00022741"/>
    </source>
</evidence>
<evidence type="ECO:0000259" key="17">
    <source>
        <dbReference type="PROSITE" id="PS50011"/>
    </source>
</evidence>
<reference evidence="18" key="1">
    <citation type="submission" date="2021-01" db="EMBL/GenBank/DDBJ databases">
        <authorList>
            <person name="Corre E."/>
            <person name="Pelletier E."/>
            <person name="Niang G."/>
            <person name="Scheremetjew M."/>
            <person name="Finn R."/>
            <person name="Kale V."/>
            <person name="Holt S."/>
            <person name="Cochrane G."/>
            <person name="Meng A."/>
            <person name="Brown T."/>
            <person name="Cohen L."/>
        </authorList>
    </citation>
    <scope>NUCLEOTIDE SEQUENCE</scope>
    <source>
        <strain evidence="18">CCAP979/52</strain>
    </source>
</reference>
<evidence type="ECO:0000256" key="9">
    <source>
        <dbReference type="ARBA" id="ARBA00022777"/>
    </source>
</evidence>
<evidence type="ECO:0000256" key="3">
    <source>
        <dbReference type="ARBA" id="ARBA00012409"/>
    </source>
</evidence>
<evidence type="ECO:0000256" key="15">
    <source>
        <dbReference type="ARBA" id="ARBA00049280"/>
    </source>
</evidence>
<protein>
    <recommendedName>
        <fullName evidence="12">Cyclin-dependent kinase 8</fullName>
        <ecNumber evidence="4">2.7.11.22</ecNumber>
        <ecNumber evidence="3">2.7.11.23</ecNumber>
    </recommendedName>
</protein>
<evidence type="ECO:0000256" key="13">
    <source>
        <dbReference type="ARBA" id="ARBA00047811"/>
    </source>
</evidence>
<evidence type="ECO:0000256" key="5">
    <source>
        <dbReference type="ARBA" id="ARBA00022527"/>
    </source>
</evidence>
<evidence type="ECO:0000256" key="12">
    <source>
        <dbReference type="ARBA" id="ARBA00041823"/>
    </source>
</evidence>
<dbReference type="Pfam" id="PF00069">
    <property type="entry name" value="Pkinase"/>
    <property type="match status" value="1"/>
</dbReference>